<evidence type="ECO:0008006" key="5">
    <source>
        <dbReference type="Google" id="ProtNLM"/>
    </source>
</evidence>
<sequence>MMRCGVTFLVLLQLAAVAQCTSHYSDCEITRTKRVEYLDRHEVGNKCSKNSPMTGFQLGQNSCSRNDMRYKYDCFDGETEPFAEPATTYSSCEQARGENVEYLDRANVNCGSDSALVNFDLRSEKLEYLDRLDLDCPEDRVLQSFRLEQGSGSLGCSGKDMRYKFTCAKPVIAPDISPPPPSPPPPAPLWVDYENTVCKSPSADPNDNDDGTYARFQDISPNSLSRCQELCLENDEKCYGVEYFGDTGRCDLFTEPFTHYKKKNGRHCSMLAEEGEAVFKDIGEGKCTVQGGKDPDHEYFHGLGEVECEARCKDKDGCFGYSVSSHANCLIWLQGKIDDPHVTNAEWGNAGCSIKVIAGVGTLEDYKSYIAASSEEANTTSSLFIFGLVGCVAVAAILGLFVFRRRTVERENTGYSVVMQGDL</sequence>
<dbReference type="EMBL" id="LGRX02017114">
    <property type="protein sequence ID" value="KAK3261149.1"/>
    <property type="molecule type" value="Genomic_DNA"/>
</dbReference>
<keyword evidence="4" id="KW-1185">Reference proteome</keyword>
<gene>
    <name evidence="3" type="ORF">CYMTET_29932</name>
</gene>
<dbReference type="Proteomes" id="UP001190700">
    <property type="component" value="Unassembled WGS sequence"/>
</dbReference>
<evidence type="ECO:0000313" key="4">
    <source>
        <dbReference type="Proteomes" id="UP001190700"/>
    </source>
</evidence>
<keyword evidence="1" id="KW-0812">Transmembrane</keyword>
<reference evidence="3 4" key="1">
    <citation type="journal article" date="2015" name="Genome Biol. Evol.">
        <title>Comparative Genomics of a Bacterivorous Green Alga Reveals Evolutionary Causalities and Consequences of Phago-Mixotrophic Mode of Nutrition.</title>
        <authorList>
            <person name="Burns J.A."/>
            <person name="Paasch A."/>
            <person name="Narechania A."/>
            <person name="Kim E."/>
        </authorList>
    </citation>
    <scope>NUCLEOTIDE SEQUENCE [LARGE SCALE GENOMIC DNA]</scope>
    <source>
        <strain evidence="3 4">PLY_AMNH</strain>
    </source>
</reference>
<feature type="signal peptide" evidence="2">
    <location>
        <begin position="1"/>
        <end position="20"/>
    </location>
</feature>
<proteinExistence type="predicted"/>
<organism evidence="3 4">
    <name type="scientific">Cymbomonas tetramitiformis</name>
    <dbReference type="NCBI Taxonomy" id="36881"/>
    <lineage>
        <taxon>Eukaryota</taxon>
        <taxon>Viridiplantae</taxon>
        <taxon>Chlorophyta</taxon>
        <taxon>Pyramimonadophyceae</taxon>
        <taxon>Pyramimonadales</taxon>
        <taxon>Pyramimonadaceae</taxon>
        <taxon>Cymbomonas</taxon>
    </lineage>
</organism>
<comment type="caution">
    <text evidence="3">The sequence shown here is derived from an EMBL/GenBank/DDBJ whole genome shotgun (WGS) entry which is preliminary data.</text>
</comment>
<name>A0AAE0FK35_9CHLO</name>
<evidence type="ECO:0000256" key="1">
    <source>
        <dbReference type="SAM" id="Phobius"/>
    </source>
</evidence>
<feature type="transmembrane region" description="Helical" evidence="1">
    <location>
        <begin position="383"/>
        <end position="403"/>
    </location>
</feature>
<keyword evidence="2" id="KW-0732">Signal</keyword>
<feature type="chain" id="PRO_5042251691" description="Apple domain-containing protein" evidence="2">
    <location>
        <begin position="21"/>
        <end position="423"/>
    </location>
</feature>
<evidence type="ECO:0000256" key="2">
    <source>
        <dbReference type="SAM" id="SignalP"/>
    </source>
</evidence>
<evidence type="ECO:0000313" key="3">
    <source>
        <dbReference type="EMBL" id="KAK3261149.1"/>
    </source>
</evidence>
<dbReference type="AlphaFoldDB" id="A0AAE0FK35"/>
<keyword evidence="1" id="KW-0472">Membrane</keyword>
<keyword evidence="1" id="KW-1133">Transmembrane helix</keyword>
<protein>
    <recommendedName>
        <fullName evidence="5">Apple domain-containing protein</fullName>
    </recommendedName>
</protein>
<accession>A0AAE0FK35</accession>